<evidence type="ECO:0000313" key="1">
    <source>
        <dbReference type="EMBL" id="KAF9967616.1"/>
    </source>
</evidence>
<evidence type="ECO:0000313" key="2">
    <source>
        <dbReference type="Proteomes" id="UP000749646"/>
    </source>
</evidence>
<keyword evidence="2" id="KW-1185">Reference proteome</keyword>
<protein>
    <submittedName>
        <fullName evidence="1">Uncharacterized protein</fullName>
    </submittedName>
</protein>
<dbReference type="Proteomes" id="UP000749646">
    <property type="component" value="Unassembled WGS sequence"/>
</dbReference>
<accession>A0A9P6JFJ3</accession>
<name>A0A9P6JFJ3_9FUNG</name>
<comment type="caution">
    <text evidence="1">The sequence shown here is derived from an EMBL/GenBank/DDBJ whole genome shotgun (WGS) entry which is preliminary data.</text>
</comment>
<dbReference type="AlphaFoldDB" id="A0A9P6JFJ3"/>
<dbReference type="EMBL" id="JAAAHW010005594">
    <property type="protein sequence ID" value="KAF9967616.1"/>
    <property type="molecule type" value="Genomic_DNA"/>
</dbReference>
<sequence length="191" mass="21574">MVFCSMDQIKIIDDSCRLHSVLYRLPQTLSWSNVWSLPTPISATAPTTRTPGRRCKIFSSMNSPSKLPQISKQQSSEALAHNVPNTLLNFTTHHNDAPRYTFQLQLGPENLIAIPSHSMLLLSYLSRILSINIHVCCDRLEQASCQRSCVKVMEGLINNKAVKQAQNRDELHQNLLSRKRMPRGGDKHIEG</sequence>
<organism evidence="1 2">
    <name type="scientific">Modicella reniformis</name>
    <dbReference type="NCBI Taxonomy" id="1440133"/>
    <lineage>
        <taxon>Eukaryota</taxon>
        <taxon>Fungi</taxon>
        <taxon>Fungi incertae sedis</taxon>
        <taxon>Mucoromycota</taxon>
        <taxon>Mortierellomycotina</taxon>
        <taxon>Mortierellomycetes</taxon>
        <taxon>Mortierellales</taxon>
        <taxon>Mortierellaceae</taxon>
        <taxon>Modicella</taxon>
    </lineage>
</organism>
<gene>
    <name evidence="1" type="ORF">BGZ65_012989</name>
</gene>
<proteinExistence type="predicted"/>
<reference evidence="1" key="1">
    <citation type="journal article" date="2020" name="Fungal Divers.">
        <title>Resolving the Mortierellaceae phylogeny through synthesis of multi-gene phylogenetics and phylogenomics.</title>
        <authorList>
            <person name="Vandepol N."/>
            <person name="Liber J."/>
            <person name="Desiro A."/>
            <person name="Na H."/>
            <person name="Kennedy M."/>
            <person name="Barry K."/>
            <person name="Grigoriev I.V."/>
            <person name="Miller A.N."/>
            <person name="O'Donnell K."/>
            <person name="Stajich J.E."/>
            <person name="Bonito G."/>
        </authorList>
    </citation>
    <scope>NUCLEOTIDE SEQUENCE</scope>
    <source>
        <strain evidence="1">MES-2147</strain>
    </source>
</reference>